<dbReference type="InterPro" id="IPR002108">
    <property type="entry name" value="ADF-H"/>
</dbReference>
<gene>
    <name evidence="2" type="ORF">M427DRAFT_66928</name>
</gene>
<dbReference type="Pfam" id="PF00241">
    <property type="entry name" value="Cofilin_ADF"/>
    <property type="match status" value="1"/>
</dbReference>
<accession>A0A139ASU5</accession>
<dbReference type="Proteomes" id="UP000070544">
    <property type="component" value="Unassembled WGS sequence"/>
</dbReference>
<sequence length="184" mass="20834">MAVKRAPIIVIPDLDANCAADYKALANGVRPAHFMLVYKLSDDEKSMILEHKIPYRGSSRIPWSSLEDLLPDQNPRWIFANVEYVMAGGDMRRNKVLYVAWSPDTITRPTMRESARVKSLSVLLEQVFLPAVGAQNPDVKMQANCKEDLDVVEVLKRVSRFERGGEVNMDMSAFALEHPQEKFV</sequence>
<dbReference type="SUPFAM" id="SSF55753">
    <property type="entry name" value="Actin depolymerizing proteins"/>
    <property type="match status" value="1"/>
</dbReference>
<organism evidence="2 3">
    <name type="scientific">Gonapodya prolifera (strain JEL478)</name>
    <name type="common">Monoblepharis prolifera</name>
    <dbReference type="NCBI Taxonomy" id="1344416"/>
    <lineage>
        <taxon>Eukaryota</taxon>
        <taxon>Fungi</taxon>
        <taxon>Fungi incertae sedis</taxon>
        <taxon>Chytridiomycota</taxon>
        <taxon>Chytridiomycota incertae sedis</taxon>
        <taxon>Monoblepharidomycetes</taxon>
        <taxon>Monoblepharidales</taxon>
        <taxon>Gonapodyaceae</taxon>
        <taxon>Gonapodya</taxon>
    </lineage>
</organism>
<dbReference type="InterPro" id="IPR029006">
    <property type="entry name" value="ADF-H/Gelsolin-like_dom_sf"/>
</dbReference>
<dbReference type="AlphaFoldDB" id="A0A139ASU5"/>
<dbReference type="OrthoDB" id="10249245at2759"/>
<reference evidence="2 3" key="1">
    <citation type="journal article" date="2015" name="Genome Biol. Evol.">
        <title>Phylogenomic analyses indicate that early fungi evolved digesting cell walls of algal ancestors of land plants.</title>
        <authorList>
            <person name="Chang Y."/>
            <person name="Wang S."/>
            <person name="Sekimoto S."/>
            <person name="Aerts A.L."/>
            <person name="Choi C."/>
            <person name="Clum A."/>
            <person name="LaButti K.M."/>
            <person name="Lindquist E.A."/>
            <person name="Yee Ngan C."/>
            <person name="Ohm R.A."/>
            <person name="Salamov A.A."/>
            <person name="Grigoriev I.V."/>
            <person name="Spatafora J.W."/>
            <person name="Berbee M.L."/>
        </authorList>
    </citation>
    <scope>NUCLEOTIDE SEQUENCE [LARGE SCALE GENOMIC DNA]</scope>
    <source>
        <strain evidence="2 3">JEL478</strain>
    </source>
</reference>
<protein>
    <recommendedName>
        <fullName evidence="1">ADF-H domain-containing protein</fullName>
    </recommendedName>
</protein>
<feature type="domain" description="ADF-H" evidence="1">
    <location>
        <begin position="8"/>
        <end position="159"/>
    </location>
</feature>
<dbReference type="Gene3D" id="3.40.20.10">
    <property type="entry name" value="Severin"/>
    <property type="match status" value="1"/>
</dbReference>
<dbReference type="EMBL" id="KQ965737">
    <property type="protein sequence ID" value="KXS19807.1"/>
    <property type="molecule type" value="Genomic_DNA"/>
</dbReference>
<evidence type="ECO:0000313" key="2">
    <source>
        <dbReference type="EMBL" id="KXS19807.1"/>
    </source>
</evidence>
<evidence type="ECO:0000259" key="1">
    <source>
        <dbReference type="PROSITE" id="PS51263"/>
    </source>
</evidence>
<name>A0A139ASU5_GONPJ</name>
<keyword evidence="3" id="KW-1185">Reference proteome</keyword>
<evidence type="ECO:0000313" key="3">
    <source>
        <dbReference type="Proteomes" id="UP000070544"/>
    </source>
</evidence>
<dbReference type="GO" id="GO:0003779">
    <property type="term" value="F:actin binding"/>
    <property type="evidence" value="ECO:0007669"/>
    <property type="project" value="InterPro"/>
</dbReference>
<dbReference type="PROSITE" id="PS51263">
    <property type="entry name" value="ADF_H"/>
    <property type="match status" value="1"/>
</dbReference>
<proteinExistence type="predicted"/>